<dbReference type="PRINTS" id="PR00743">
    <property type="entry name" value="GLHYDRLASE36"/>
</dbReference>
<dbReference type="AlphaFoldDB" id="A0A1H5HQT1"/>
<dbReference type="Pfam" id="PF16875">
    <property type="entry name" value="Glyco_hydro_36N"/>
    <property type="match status" value="1"/>
</dbReference>
<dbReference type="EC" id="3.2.1.22" evidence="2 5"/>
<feature type="binding site" evidence="7">
    <location>
        <begin position="353"/>
        <end position="354"/>
    </location>
    <ligand>
        <name>substrate</name>
    </ligand>
</feature>
<evidence type="ECO:0000259" key="8">
    <source>
        <dbReference type="Pfam" id="PF16875"/>
    </source>
</evidence>
<dbReference type="PANTHER" id="PTHR43053">
    <property type="entry name" value="GLYCOSIDASE FAMILY 31"/>
    <property type="match status" value="1"/>
</dbReference>
<feature type="binding site" evidence="7">
    <location>
        <position position="531"/>
    </location>
    <ligand>
        <name>substrate</name>
    </ligand>
</feature>
<dbReference type="GO" id="GO:0016052">
    <property type="term" value="P:carbohydrate catabolic process"/>
    <property type="evidence" value="ECO:0007669"/>
    <property type="project" value="InterPro"/>
</dbReference>
<sequence length="754" mass="82782">MSVTVPPHAFVHLTAAGVSVVLDLTGGRLPAIVHWGPALGDQTLADVQALAQANIEPPAGNVVDAPVRLSILPEHHTGWVGKPGIAGHRDGADWSPLFTTTTLTVGGAEHRPSPDADLVSAGPGAVRVTARDTVADLGLVLDIELLPSGLLRARAEVTNSGDSFYVLDDLQLAFPVPPQAREILDFAGRWGKERVPQRSELTVGIHEREGRKGRTGPDAATVLSVGVPGFGFGRGEVWGTHVAFSGNHRHYAERLFTGFQVIGGGELLLPGEVRLADGESYETPWIYGAYGDGLDDQARRFHHYLRSRPTHPRRARPVTINVWEAVYFDHDLARLKDLADRAAKLGVERYVLDDGWFRYRRNDLAGLGDWHVDETVWPDGLHPIIDHVRSLGMEFGLWFEPEMINLDSDLAREHPEWVMATGGRPPVPSRNQQVLNLGIPEAYDHILERMSAILSEYDIAYIKWDHNRDLIDAGTAPYGRAGVHDQTLATYRLMDELKRRFPGLEIESCSSGGARVDLGILERTDRVWVSDCIDPLERQEMNRWTMQLLPPELLGSHIASGISHTTGRYHRLSFRAGTALYGHLGIEWDLATATDDENAELAVWIDLYKRHRELLHTGTMVRADEIDPTVQVYGAVADDRTEALFFLAYIGRSEVSPRGRFTLPGLDPDRRYRVRPVFAGEPDEGLKPPAWFNVPPKDLPTVTTPPGGGRADGLSAGSDVPGVAMTGRALAVAGLQTPASFPDDVVVLSVTEET</sequence>
<dbReference type="InterPro" id="IPR002252">
    <property type="entry name" value="Glyco_hydro_36"/>
</dbReference>
<dbReference type="GO" id="GO:0004557">
    <property type="term" value="F:alpha-galactosidase activity"/>
    <property type="evidence" value="ECO:0007669"/>
    <property type="project" value="UniProtKB-UniRule"/>
</dbReference>
<evidence type="ECO:0000256" key="5">
    <source>
        <dbReference type="PIRNR" id="PIRNR005536"/>
    </source>
</evidence>
<feature type="binding site" evidence="7">
    <location>
        <position position="509"/>
    </location>
    <ligand>
        <name>substrate</name>
    </ligand>
</feature>
<comment type="catalytic activity">
    <reaction evidence="1 5">
        <text>Hydrolysis of terminal, non-reducing alpha-D-galactose residues in alpha-D-galactosides, including galactose oligosaccharides, galactomannans and galactolipids.</text>
        <dbReference type="EC" id="3.2.1.22"/>
    </reaction>
</comment>
<organism evidence="9 10">
    <name type="scientific">Rhodococcus jostii</name>
    <dbReference type="NCBI Taxonomy" id="132919"/>
    <lineage>
        <taxon>Bacteria</taxon>
        <taxon>Bacillati</taxon>
        <taxon>Actinomycetota</taxon>
        <taxon>Actinomycetes</taxon>
        <taxon>Mycobacteriales</taxon>
        <taxon>Nocardiaceae</taxon>
        <taxon>Rhodococcus</taxon>
    </lineage>
</organism>
<dbReference type="SUPFAM" id="SSF51445">
    <property type="entry name" value="(Trans)glycosidases"/>
    <property type="match status" value="1"/>
</dbReference>
<dbReference type="InterPro" id="IPR000111">
    <property type="entry name" value="Glyco_hydro_27/36_CS"/>
</dbReference>
<feature type="binding site" evidence="7">
    <location>
        <position position="430"/>
    </location>
    <ligand>
        <name>substrate</name>
    </ligand>
</feature>
<evidence type="ECO:0000256" key="2">
    <source>
        <dbReference type="ARBA" id="ARBA00012755"/>
    </source>
</evidence>
<evidence type="ECO:0000256" key="7">
    <source>
        <dbReference type="PIRSR" id="PIRSR005536-2"/>
    </source>
</evidence>
<dbReference type="InterPro" id="IPR017853">
    <property type="entry name" value="GH"/>
</dbReference>
<dbReference type="Proteomes" id="UP000183407">
    <property type="component" value="Unassembled WGS sequence"/>
</dbReference>
<dbReference type="RefSeq" id="WP_073364668.1">
    <property type="nucleotide sequence ID" value="NZ_FNTL01000004.1"/>
</dbReference>
<feature type="active site" description="Nucleophile" evidence="6">
    <location>
        <position position="465"/>
    </location>
</feature>
<evidence type="ECO:0000256" key="6">
    <source>
        <dbReference type="PIRSR" id="PIRSR005536-1"/>
    </source>
</evidence>
<evidence type="ECO:0000313" key="9">
    <source>
        <dbReference type="EMBL" id="SEE30164.1"/>
    </source>
</evidence>
<dbReference type="InterPro" id="IPR050985">
    <property type="entry name" value="Alpha-glycosidase_related"/>
</dbReference>
<reference evidence="10" key="1">
    <citation type="submission" date="2016-10" db="EMBL/GenBank/DDBJ databases">
        <authorList>
            <person name="Varghese N."/>
        </authorList>
    </citation>
    <scope>NUCLEOTIDE SEQUENCE [LARGE SCALE GENOMIC DNA]</scope>
    <source>
        <strain evidence="10">DSM 44719</strain>
    </source>
</reference>
<dbReference type="PANTHER" id="PTHR43053:SF3">
    <property type="entry name" value="ALPHA-GALACTOSIDASE C-RELATED"/>
    <property type="match status" value="1"/>
</dbReference>
<feature type="binding site" evidence="7">
    <location>
        <begin position="463"/>
        <end position="467"/>
    </location>
    <ligand>
        <name>substrate</name>
    </ligand>
</feature>
<feature type="active site" description="Proton donor" evidence="6">
    <location>
        <position position="531"/>
    </location>
</feature>
<accession>A0A1H5HQT1</accession>
<evidence type="ECO:0000256" key="4">
    <source>
        <dbReference type="ARBA" id="ARBA00023295"/>
    </source>
</evidence>
<protein>
    <recommendedName>
        <fullName evidence="2 5">Alpha-galactosidase</fullName>
        <ecNumber evidence="2 5">3.2.1.22</ecNumber>
    </recommendedName>
</protein>
<gene>
    <name evidence="9" type="ORF">SAMN04490220_7303</name>
</gene>
<dbReference type="FunFam" id="3.20.20.70:FF:000118">
    <property type="entry name" value="Alpha-galactosidase"/>
    <property type="match status" value="1"/>
</dbReference>
<evidence type="ECO:0000313" key="10">
    <source>
        <dbReference type="Proteomes" id="UP000183407"/>
    </source>
</evidence>
<dbReference type="Pfam" id="PF02065">
    <property type="entry name" value="Melibiase"/>
    <property type="match status" value="1"/>
</dbReference>
<keyword evidence="3 5" id="KW-0378">Hydrolase</keyword>
<dbReference type="Gene3D" id="2.70.98.60">
    <property type="entry name" value="alpha-galactosidase from lactobacil brevis"/>
    <property type="match status" value="1"/>
</dbReference>
<dbReference type="InterPro" id="IPR031704">
    <property type="entry name" value="Glyco_hydro_36_N"/>
</dbReference>
<dbReference type="PIRSF" id="PIRSF005536">
    <property type="entry name" value="Agal"/>
    <property type="match status" value="1"/>
</dbReference>
<dbReference type="InterPro" id="IPR013785">
    <property type="entry name" value="Aldolase_TIM"/>
</dbReference>
<evidence type="ECO:0000256" key="1">
    <source>
        <dbReference type="ARBA" id="ARBA00001255"/>
    </source>
</evidence>
<name>A0A1H5HQT1_RHOJO</name>
<dbReference type="OrthoDB" id="9758822at2"/>
<dbReference type="CDD" id="cd14791">
    <property type="entry name" value="GH36"/>
    <property type="match status" value="1"/>
</dbReference>
<dbReference type="PROSITE" id="PS00512">
    <property type="entry name" value="ALPHA_GALACTOSIDASE"/>
    <property type="match status" value="1"/>
</dbReference>
<dbReference type="Gene3D" id="3.20.20.70">
    <property type="entry name" value="Aldolase class I"/>
    <property type="match status" value="1"/>
</dbReference>
<evidence type="ECO:0000256" key="3">
    <source>
        <dbReference type="ARBA" id="ARBA00022801"/>
    </source>
</evidence>
<proteinExistence type="inferred from homology"/>
<feature type="binding site" evidence="7">
    <location>
        <position position="190"/>
    </location>
    <ligand>
        <name>substrate</name>
    </ligand>
</feature>
<comment type="similarity">
    <text evidence="5">Belongs to the glycosyl hydrolase.</text>
</comment>
<keyword evidence="4 5" id="KW-0326">Glycosidase</keyword>
<dbReference type="EMBL" id="FNTL01000004">
    <property type="protein sequence ID" value="SEE30164.1"/>
    <property type="molecule type" value="Genomic_DNA"/>
</dbReference>
<dbReference type="InterPro" id="IPR038417">
    <property type="entry name" value="Alpga-gal_N_sf"/>
</dbReference>
<feature type="domain" description="Glycosyl hydrolase family 36 N-terminal" evidence="8">
    <location>
        <begin position="29"/>
        <end position="276"/>
    </location>
</feature>